<gene>
    <name evidence="1" type="ORF">BXZ70DRAFT_1004008</name>
</gene>
<dbReference type="PANTHER" id="PTHR28152">
    <property type="entry name" value="HYDROXYACYL-THIOESTER DEHYDRATASE TYPE 2, MITOCHONDRIAL"/>
    <property type="match status" value="1"/>
</dbReference>
<dbReference type="InterPro" id="IPR029069">
    <property type="entry name" value="HotDog_dom_sf"/>
</dbReference>
<sequence length="308" mass="34767">MFVRQTPGRIRRNHSTLSPSTLASLDAWIASDKKLVTHDTIRVEHLSDLYITLPTRDGSMHAPYATPKVSEPLGFGHHLVFFHPRNPERILRSDGTDADFCPPEPFTRRMWAGGKIKWHKPLLVGSSATAISAIRSVVKKGIDTDVPKVFVQQNIQYSDVDGTICIEEERSHVYLSSPRNSRQIRDVPNQPVPDFSLQFRPTPTTLFRFSALTFNGHYIHLDKEYAQKSEGYPERLVHGPLTALMFLESVVSHVKGCKLHSFEYRAQNPLVVNRSIQICGAWEDGRTVELWAKDEKGVVGMTGKVVVE</sequence>
<evidence type="ECO:0000313" key="1">
    <source>
        <dbReference type="EMBL" id="KAH8107132.1"/>
    </source>
</evidence>
<dbReference type="InterPro" id="IPR052741">
    <property type="entry name" value="Mitochondrial_HTD2"/>
</dbReference>
<protein>
    <submittedName>
        <fullName evidence="1">Uncharacterized protein</fullName>
    </submittedName>
</protein>
<proteinExistence type="predicted"/>
<dbReference type="OrthoDB" id="3257538at2759"/>
<organism evidence="1 2">
    <name type="scientific">Cristinia sonorae</name>
    <dbReference type="NCBI Taxonomy" id="1940300"/>
    <lineage>
        <taxon>Eukaryota</taxon>
        <taxon>Fungi</taxon>
        <taxon>Dikarya</taxon>
        <taxon>Basidiomycota</taxon>
        <taxon>Agaricomycotina</taxon>
        <taxon>Agaricomycetes</taxon>
        <taxon>Agaricomycetidae</taxon>
        <taxon>Agaricales</taxon>
        <taxon>Pleurotineae</taxon>
        <taxon>Stephanosporaceae</taxon>
        <taxon>Cristinia</taxon>
    </lineage>
</organism>
<dbReference type="GO" id="GO:0005739">
    <property type="term" value="C:mitochondrion"/>
    <property type="evidence" value="ECO:0007669"/>
    <property type="project" value="TreeGrafter"/>
</dbReference>
<accession>A0A8K0XUK6</accession>
<dbReference type="SUPFAM" id="SSF54637">
    <property type="entry name" value="Thioesterase/thiol ester dehydrase-isomerase"/>
    <property type="match status" value="1"/>
</dbReference>
<dbReference type="PANTHER" id="PTHR28152:SF1">
    <property type="entry name" value="HYDROXYACYL-THIOESTER DEHYDRATASE TYPE 2, MITOCHONDRIAL"/>
    <property type="match status" value="1"/>
</dbReference>
<dbReference type="Gene3D" id="3.10.129.10">
    <property type="entry name" value="Hotdog Thioesterase"/>
    <property type="match status" value="1"/>
</dbReference>
<dbReference type="Proteomes" id="UP000813824">
    <property type="component" value="Unassembled WGS sequence"/>
</dbReference>
<keyword evidence="2" id="KW-1185">Reference proteome</keyword>
<dbReference type="EMBL" id="JAEVFJ010000002">
    <property type="protein sequence ID" value="KAH8107132.1"/>
    <property type="molecule type" value="Genomic_DNA"/>
</dbReference>
<reference evidence="1" key="1">
    <citation type="journal article" date="2021" name="New Phytol.">
        <title>Evolutionary innovations through gain and loss of genes in the ectomycorrhizal Boletales.</title>
        <authorList>
            <person name="Wu G."/>
            <person name="Miyauchi S."/>
            <person name="Morin E."/>
            <person name="Kuo A."/>
            <person name="Drula E."/>
            <person name="Varga T."/>
            <person name="Kohler A."/>
            <person name="Feng B."/>
            <person name="Cao Y."/>
            <person name="Lipzen A."/>
            <person name="Daum C."/>
            <person name="Hundley H."/>
            <person name="Pangilinan J."/>
            <person name="Johnson J."/>
            <person name="Barry K."/>
            <person name="LaButti K."/>
            <person name="Ng V."/>
            <person name="Ahrendt S."/>
            <person name="Min B."/>
            <person name="Choi I.G."/>
            <person name="Park H."/>
            <person name="Plett J.M."/>
            <person name="Magnuson J."/>
            <person name="Spatafora J.W."/>
            <person name="Nagy L.G."/>
            <person name="Henrissat B."/>
            <person name="Grigoriev I.V."/>
            <person name="Yang Z.L."/>
            <person name="Xu J."/>
            <person name="Martin F.M."/>
        </authorList>
    </citation>
    <scope>NUCLEOTIDE SEQUENCE</scope>
    <source>
        <strain evidence="1">KKN 215</strain>
    </source>
</reference>
<comment type="caution">
    <text evidence="1">The sequence shown here is derived from an EMBL/GenBank/DDBJ whole genome shotgun (WGS) entry which is preliminary data.</text>
</comment>
<name>A0A8K0XUK6_9AGAR</name>
<dbReference type="GO" id="GO:0019171">
    <property type="term" value="F:(3R)-hydroxyacyl-[acyl-carrier-protein] dehydratase activity"/>
    <property type="evidence" value="ECO:0007669"/>
    <property type="project" value="TreeGrafter"/>
</dbReference>
<dbReference type="AlphaFoldDB" id="A0A8K0XUK6"/>
<evidence type="ECO:0000313" key="2">
    <source>
        <dbReference type="Proteomes" id="UP000813824"/>
    </source>
</evidence>